<sequence>MAKQAGGWNEREASARLQAIFKRAKAAAQGQTVDPRYAFRTETILEWLDITEDEQREMRTLIGPDEKRRRHRDAERERRRVTG</sequence>
<dbReference type="RefSeq" id="WP_169099717.1">
    <property type="nucleotide sequence ID" value="NZ_JABBVZ010000035.1"/>
</dbReference>
<comment type="caution">
    <text evidence="2">The sequence shown here is derived from an EMBL/GenBank/DDBJ whole genome shotgun (WGS) entry which is preliminary data.</text>
</comment>
<evidence type="ECO:0000256" key="1">
    <source>
        <dbReference type="SAM" id="MobiDB-lite"/>
    </source>
</evidence>
<evidence type="ECO:0000313" key="2">
    <source>
        <dbReference type="EMBL" id="NMP22928.1"/>
    </source>
</evidence>
<protein>
    <submittedName>
        <fullName evidence="2">Uncharacterized protein</fullName>
    </submittedName>
</protein>
<evidence type="ECO:0000313" key="3">
    <source>
        <dbReference type="Proteomes" id="UP000533476"/>
    </source>
</evidence>
<dbReference type="Proteomes" id="UP000533476">
    <property type="component" value="Unassembled WGS sequence"/>
</dbReference>
<reference evidence="2 3" key="1">
    <citation type="submission" date="2020-04" db="EMBL/GenBank/DDBJ databases">
        <authorList>
            <person name="Zhang R."/>
            <person name="Schippers A."/>
        </authorList>
    </citation>
    <scope>NUCLEOTIDE SEQUENCE [LARGE SCALE GENOMIC DNA]</scope>
    <source>
        <strain evidence="2 3">DSM 109850</strain>
    </source>
</reference>
<dbReference type="AlphaFoldDB" id="A0A7Y0L428"/>
<dbReference type="EMBL" id="JABBVZ010000035">
    <property type="protein sequence ID" value="NMP22928.1"/>
    <property type="molecule type" value="Genomic_DNA"/>
</dbReference>
<proteinExistence type="predicted"/>
<feature type="region of interest" description="Disordered" evidence="1">
    <location>
        <begin position="58"/>
        <end position="83"/>
    </location>
</feature>
<keyword evidence="3" id="KW-1185">Reference proteome</keyword>
<gene>
    <name evidence="2" type="ORF">HIJ39_11265</name>
</gene>
<name>A0A7Y0L428_9FIRM</name>
<organism evidence="2 3">
    <name type="scientific">Sulfobacillus harzensis</name>
    <dbReference type="NCBI Taxonomy" id="2729629"/>
    <lineage>
        <taxon>Bacteria</taxon>
        <taxon>Bacillati</taxon>
        <taxon>Bacillota</taxon>
        <taxon>Clostridia</taxon>
        <taxon>Eubacteriales</taxon>
        <taxon>Clostridiales Family XVII. Incertae Sedis</taxon>
        <taxon>Sulfobacillus</taxon>
    </lineage>
</organism>
<accession>A0A7Y0L428</accession>